<proteinExistence type="predicted"/>
<feature type="compositionally biased region" description="Acidic residues" evidence="1">
    <location>
        <begin position="16"/>
        <end position="39"/>
    </location>
</feature>
<gene>
    <name evidence="2" type="primary">PARPA_12842.1 scaffold 45495</name>
</gene>
<organism evidence="2 3">
    <name type="scientific">Parasitella parasitica</name>
    <dbReference type="NCBI Taxonomy" id="35722"/>
    <lineage>
        <taxon>Eukaryota</taxon>
        <taxon>Fungi</taxon>
        <taxon>Fungi incertae sedis</taxon>
        <taxon>Mucoromycota</taxon>
        <taxon>Mucoromycotina</taxon>
        <taxon>Mucoromycetes</taxon>
        <taxon>Mucorales</taxon>
        <taxon>Mucorineae</taxon>
        <taxon>Mucoraceae</taxon>
        <taxon>Parasitella</taxon>
    </lineage>
</organism>
<feature type="region of interest" description="Disordered" evidence="1">
    <location>
        <begin position="1"/>
        <end position="39"/>
    </location>
</feature>
<dbReference type="AlphaFoldDB" id="A0A0B7NTG2"/>
<dbReference type="EMBL" id="LN733840">
    <property type="protein sequence ID" value="CEP18538.1"/>
    <property type="molecule type" value="Genomic_DNA"/>
</dbReference>
<accession>A0A0B7NTG2</accession>
<evidence type="ECO:0000313" key="3">
    <source>
        <dbReference type="Proteomes" id="UP000054107"/>
    </source>
</evidence>
<keyword evidence="3" id="KW-1185">Reference proteome</keyword>
<evidence type="ECO:0000313" key="2">
    <source>
        <dbReference type="EMBL" id="CEP18538.1"/>
    </source>
</evidence>
<dbReference type="OrthoDB" id="2669721at2759"/>
<sequence length="459" mass="52520">MKRPFDYKEVPLYAADEADDEPSNDESVQVDDTVEDENQEASRIRLIDTKYKTSGVVEKGSDDLACVYDCKLFKNVSPNSYTKSELISIELHDLVKEFSIRRDTYGKLVRLINTTISHNDKLARGNGSNPQIMHRPQIERMMQQQATLSAHFMIYVRKAYCSYDRFDSRNSNKPFQTIKIISNGDIISSLIANPLSREELRYRHNLDADHHNDEHPDDEMDRVIIRDVFDAEDYQRIRNTHFTNESASFSSYLSVILAEIERLSTHGVLVNTPDNLSICLRVHFLVAGGDIPAVFDWNRCAYHSLKDASKGVHPENRPQGLYSCDTDAAMRTREDYRDANYSLGFDGVIDVSTSNTKFYHKCKDGAFEVGEYPFYIPDLVLKKIGKQIEKTRSFIPIAFDGAFQDIVQKTRGTKAVNYLVITMYIVPTFFIPEMTSTQVSKAIMRLTRGTSLSLQWEST</sequence>
<name>A0A0B7NTG2_9FUNG</name>
<reference evidence="2 3" key="1">
    <citation type="submission" date="2014-09" db="EMBL/GenBank/DDBJ databases">
        <authorList>
            <person name="Ellenberger Sabrina"/>
        </authorList>
    </citation>
    <scope>NUCLEOTIDE SEQUENCE [LARGE SCALE GENOMIC DNA]</scope>
    <source>
        <strain evidence="2 3">CBS 412.66</strain>
    </source>
</reference>
<dbReference type="STRING" id="35722.A0A0B7NTG2"/>
<protein>
    <submittedName>
        <fullName evidence="2">Uncharacterized protein</fullName>
    </submittedName>
</protein>
<dbReference type="Proteomes" id="UP000054107">
    <property type="component" value="Unassembled WGS sequence"/>
</dbReference>
<evidence type="ECO:0000256" key="1">
    <source>
        <dbReference type="SAM" id="MobiDB-lite"/>
    </source>
</evidence>